<dbReference type="SFLD" id="SFLDG01129">
    <property type="entry name" value="C1.5:_HAD__Beta-PGM__Phosphata"/>
    <property type="match status" value="1"/>
</dbReference>
<dbReference type="InterPro" id="IPR023198">
    <property type="entry name" value="PGP-like_dom2"/>
</dbReference>
<dbReference type="InterPro" id="IPR023214">
    <property type="entry name" value="HAD_sf"/>
</dbReference>
<comment type="caution">
    <text evidence="5">The sequence shown here is derived from an EMBL/GenBank/DDBJ whole genome shotgun (WGS) entry which is preliminary data.</text>
</comment>
<sequence length="225" mass="24591">MSKAHSISRFASLVFDLDGTLVDSAADITTAMSMTMTALGLPPLPQGYIMPNLHSTADTIIGDVFRDLGHPPPEDMQATRALFYDHYARFGHATSVLYPGAREFLRSCADRGQKLAICTNKRENTAREVLALLDVLDCFQAITGCDTYEEPKPSAVPLLRTLERMGVSRDEAVFFGDTQADAECAQRSQVGFALHRPGYGAQAAARFPRLLAFDHYSEFGLPANA</sequence>
<dbReference type="EC" id="3.1.3.18" evidence="4"/>
<dbReference type="InterPro" id="IPR050155">
    <property type="entry name" value="HAD-like_hydrolase_sf"/>
</dbReference>
<dbReference type="Proteomes" id="UP000294692">
    <property type="component" value="Unassembled WGS sequence"/>
</dbReference>
<dbReference type="RefSeq" id="WP_165972589.1">
    <property type="nucleotide sequence ID" value="NZ_JBHRVM010000001.1"/>
</dbReference>
<gene>
    <name evidence="5" type="ORF">EV686_105235</name>
</gene>
<organism evidence="5 6">
    <name type="scientific">Paracandidimonas soli</name>
    <dbReference type="NCBI Taxonomy" id="1917182"/>
    <lineage>
        <taxon>Bacteria</taxon>
        <taxon>Pseudomonadati</taxon>
        <taxon>Pseudomonadota</taxon>
        <taxon>Betaproteobacteria</taxon>
        <taxon>Burkholderiales</taxon>
        <taxon>Alcaligenaceae</taxon>
        <taxon>Paracandidimonas</taxon>
    </lineage>
</organism>
<dbReference type="Gene3D" id="3.40.50.1000">
    <property type="entry name" value="HAD superfamily/HAD-like"/>
    <property type="match status" value="1"/>
</dbReference>
<dbReference type="AlphaFoldDB" id="A0A4R3V804"/>
<evidence type="ECO:0000313" key="6">
    <source>
        <dbReference type="Proteomes" id="UP000294692"/>
    </source>
</evidence>
<evidence type="ECO:0000256" key="1">
    <source>
        <dbReference type="ARBA" id="ARBA00000830"/>
    </source>
</evidence>
<evidence type="ECO:0000256" key="3">
    <source>
        <dbReference type="ARBA" id="ARBA00006171"/>
    </source>
</evidence>
<dbReference type="SUPFAM" id="SSF56784">
    <property type="entry name" value="HAD-like"/>
    <property type="match status" value="1"/>
</dbReference>
<comment type="similarity">
    <text evidence="3">Belongs to the HAD-like hydrolase superfamily. CbbY/CbbZ/Gph/YieH family.</text>
</comment>
<dbReference type="EMBL" id="SMBX01000005">
    <property type="protein sequence ID" value="TCU98534.1"/>
    <property type="molecule type" value="Genomic_DNA"/>
</dbReference>
<accession>A0A4R3V804</accession>
<name>A0A4R3V804_9BURK</name>
<dbReference type="InterPro" id="IPR041492">
    <property type="entry name" value="HAD_2"/>
</dbReference>
<dbReference type="InterPro" id="IPR036412">
    <property type="entry name" value="HAD-like_sf"/>
</dbReference>
<comment type="catalytic activity">
    <reaction evidence="1">
        <text>2-phosphoglycolate + H2O = glycolate + phosphate</text>
        <dbReference type="Rhea" id="RHEA:14369"/>
        <dbReference type="ChEBI" id="CHEBI:15377"/>
        <dbReference type="ChEBI" id="CHEBI:29805"/>
        <dbReference type="ChEBI" id="CHEBI:43474"/>
        <dbReference type="ChEBI" id="CHEBI:58033"/>
        <dbReference type="EC" id="3.1.3.18"/>
    </reaction>
</comment>
<dbReference type="PANTHER" id="PTHR43434:SF1">
    <property type="entry name" value="PHOSPHOGLYCOLATE PHOSPHATASE"/>
    <property type="match status" value="1"/>
</dbReference>
<dbReference type="GO" id="GO:0006281">
    <property type="term" value="P:DNA repair"/>
    <property type="evidence" value="ECO:0007669"/>
    <property type="project" value="TreeGrafter"/>
</dbReference>
<comment type="pathway">
    <text evidence="2">Organic acid metabolism; glycolate biosynthesis; glycolate from 2-phosphoglycolate: step 1/1.</text>
</comment>
<evidence type="ECO:0000256" key="2">
    <source>
        <dbReference type="ARBA" id="ARBA00004818"/>
    </source>
</evidence>
<proteinExistence type="inferred from homology"/>
<evidence type="ECO:0000256" key="4">
    <source>
        <dbReference type="ARBA" id="ARBA00013078"/>
    </source>
</evidence>
<dbReference type="Gene3D" id="1.10.150.240">
    <property type="entry name" value="Putative phosphatase, domain 2"/>
    <property type="match status" value="1"/>
</dbReference>
<evidence type="ECO:0000313" key="5">
    <source>
        <dbReference type="EMBL" id="TCU98534.1"/>
    </source>
</evidence>
<dbReference type="Pfam" id="PF13419">
    <property type="entry name" value="HAD_2"/>
    <property type="match status" value="1"/>
</dbReference>
<dbReference type="GO" id="GO:0008967">
    <property type="term" value="F:phosphoglycolate phosphatase activity"/>
    <property type="evidence" value="ECO:0007669"/>
    <property type="project" value="UniProtKB-EC"/>
</dbReference>
<reference evidence="5 6" key="1">
    <citation type="submission" date="2019-03" db="EMBL/GenBank/DDBJ databases">
        <title>Genomic Encyclopedia of Type Strains, Phase IV (KMG-IV): sequencing the most valuable type-strain genomes for metagenomic binning, comparative biology and taxonomic classification.</title>
        <authorList>
            <person name="Goeker M."/>
        </authorList>
    </citation>
    <scope>NUCLEOTIDE SEQUENCE [LARGE SCALE GENOMIC DNA]</scope>
    <source>
        <strain evidence="5 6">DSM 100048</strain>
    </source>
</reference>
<protein>
    <recommendedName>
        <fullName evidence="4">phosphoglycolate phosphatase</fullName>
        <ecNumber evidence="4">3.1.3.18</ecNumber>
    </recommendedName>
</protein>
<keyword evidence="6" id="KW-1185">Reference proteome</keyword>
<dbReference type="GO" id="GO:0005829">
    <property type="term" value="C:cytosol"/>
    <property type="evidence" value="ECO:0007669"/>
    <property type="project" value="TreeGrafter"/>
</dbReference>
<dbReference type="SFLD" id="SFLDS00003">
    <property type="entry name" value="Haloacid_Dehalogenase"/>
    <property type="match status" value="1"/>
</dbReference>
<dbReference type="PANTHER" id="PTHR43434">
    <property type="entry name" value="PHOSPHOGLYCOLATE PHOSPHATASE"/>
    <property type="match status" value="1"/>
</dbReference>